<gene>
    <name evidence="1" type="ORF">Bpfe_016251</name>
</gene>
<reference evidence="1" key="1">
    <citation type="journal article" date="2023" name="PLoS Negl. Trop. Dis.">
        <title>A genome sequence for Biomphalaria pfeifferi, the major vector snail for the human-infecting parasite Schistosoma mansoni.</title>
        <authorList>
            <person name="Bu L."/>
            <person name="Lu L."/>
            <person name="Laidemitt M.R."/>
            <person name="Zhang S.M."/>
            <person name="Mutuku M."/>
            <person name="Mkoji G."/>
            <person name="Steinauer M."/>
            <person name="Loker E.S."/>
        </authorList>
    </citation>
    <scope>NUCLEOTIDE SEQUENCE</scope>
    <source>
        <strain evidence="1">KasaAsao</strain>
    </source>
</reference>
<dbReference type="AlphaFoldDB" id="A0AAD8F8D8"/>
<reference evidence="1" key="2">
    <citation type="submission" date="2023-04" db="EMBL/GenBank/DDBJ databases">
        <authorList>
            <person name="Bu L."/>
            <person name="Lu L."/>
            <person name="Laidemitt M.R."/>
            <person name="Zhang S.M."/>
            <person name="Mutuku M."/>
            <person name="Mkoji G."/>
            <person name="Steinauer M."/>
            <person name="Loker E.S."/>
        </authorList>
    </citation>
    <scope>NUCLEOTIDE SEQUENCE</scope>
    <source>
        <strain evidence="1">KasaAsao</strain>
        <tissue evidence="1">Whole Snail</tissue>
    </source>
</reference>
<dbReference type="EMBL" id="JASAOG010000078">
    <property type="protein sequence ID" value="KAK0054423.1"/>
    <property type="molecule type" value="Genomic_DNA"/>
</dbReference>
<keyword evidence="2" id="KW-1185">Reference proteome</keyword>
<protein>
    <submittedName>
        <fullName evidence="1">Uncharacterized protein</fullName>
    </submittedName>
</protein>
<accession>A0AAD8F8D8</accession>
<name>A0AAD8F8D8_BIOPF</name>
<sequence>MNAVITPDNLNLTLSAQPAFSVSAHLTFSVPRPSHSFSSQAISLFHGFTLLFLGNLTPSVLRPSNSFSSQAISLFQFPGHLTLSVPRPSHSFSSQAISLLQFPGHLTLSRPYSYSFIFRV</sequence>
<dbReference type="Proteomes" id="UP001233172">
    <property type="component" value="Unassembled WGS sequence"/>
</dbReference>
<evidence type="ECO:0000313" key="1">
    <source>
        <dbReference type="EMBL" id="KAK0054423.1"/>
    </source>
</evidence>
<comment type="caution">
    <text evidence="1">The sequence shown here is derived from an EMBL/GenBank/DDBJ whole genome shotgun (WGS) entry which is preliminary data.</text>
</comment>
<evidence type="ECO:0000313" key="2">
    <source>
        <dbReference type="Proteomes" id="UP001233172"/>
    </source>
</evidence>
<organism evidence="1 2">
    <name type="scientific">Biomphalaria pfeifferi</name>
    <name type="common">Bloodfluke planorb</name>
    <name type="synonym">Freshwater snail</name>
    <dbReference type="NCBI Taxonomy" id="112525"/>
    <lineage>
        <taxon>Eukaryota</taxon>
        <taxon>Metazoa</taxon>
        <taxon>Spiralia</taxon>
        <taxon>Lophotrochozoa</taxon>
        <taxon>Mollusca</taxon>
        <taxon>Gastropoda</taxon>
        <taxon>Heterobranchia</taxon>
        <taxon>Euthyneura</taxon>
        <taxon>Panpulmonata</taxon>
        <taxon>Hygrophila</taxon>
        <taxon>Lymnaeoidea</taxon>
        <taxon>Planorbidae</taxon>
        <taxon>Biomphalaria</taxon>
    </lineage>
</organism>
<proteinExistence type="predicted"/>